<protein>
    <submittedName>
        <fullName evidence="4">Tetratricopeptide repeat protein</fullName>
    </submittedName>
</protein>
<feature type="compositionally biased region" description="Gly residues" evidence="2">
    <location>
        <begin position="185"/>
        <end position="194"/>
    </location>
</feature>
<dbReference type="InterPro" id="IPR019734">
    <property type="entry name" value="TPR_rpt"/>
</dbReference>
<accession>A0A9X3B9S5</accession>
<gene>
    <name evidence="4" type="ORF">OCK74_24965</name>
</gene>
<feature type="compositionally biased region" description="Low complexity" evidence="2">
    <location>
        <begin position="146"/>
        <end position="169"/>
    </location>
</feature>
<feature type="repeat" description="TPR" evidence="1">
    <location>
        <begin position="22"/>
        <end position="55"/>
    </location>
</feature>
<organism evidence="4 5">
    <name type="scientific">Paraflavisolibacter caeni</name>
    <dbReference type="NCBI Taxonomy" id="2982496"/>
    <lineage>
        <taxon>Bacteria</taxon>
        <taxon>Pseudomonadati</taxon>
        <taxon>Bacteroidota</taxon>
        <taxon>Chitinophagia</taxon>
        <taxon>Chitinophagales</taxon>
        <taxon>Chitinophagaceae</taxon>
        <taxon>Paraflavisolibacter</taxon>
    </lineage>
</organism>
<keyword evidence="1" id="KW-0802">TPR repeat</keyword>
<name>A0A9X3B9S5_9BACT</name>
<dbReference type="SMART" id="SM00028">
    <property type="entry name" value="TPR"/>
    <property type="match status" value="3"/>
</dbReference>
<proteinExistence type="predicted"/>
<dbReference type="EMBL" id="JAOTIF010000033">
    <property type="protein sequence ID" value="MCU7552395.1"/>
    <property type="molecule type" value="Genomic_DNA"/>
</dbReference>
<keyword evidence="3" id="KW-0732">Signal</keyword>
<evidence type="ECO:0000256" key="2">
    <source>
        <dbReference type="SAM" id="MobiDB-lite"/>
    </source>
</evidence>
<reference evidence="4" key="2">
    <citation type="submission" date="2023-04" db="EMBL/GenBank/DDBJ databases">
        <title>Paracnuella aquatica gen. nov., sp. nov., a member of the family Chitinophagaceae isolated from a hot spring.</title>
        <authorList>
            <person name="Wang C."/>
        </authorList>
    </citation>
    <scope>NUCLEOTIDE SEQUENCE</scope>
    <source>
        <strain evidence="4">LB-8</strain>
    </source>
</reference>
<feature type="signal peptide" evidence="3">
    <location>
        <begin position="1"/>
        <end position="21"/>
    </location>
</feature>
<feature type="chain" id="PRO_5040952948" evidence="3">
    <location>
        <begin position="22"/>
        <end position="194"/>
    </location>
</feature>
<dbReference type="PROSITE" id="PS50005">
    <property type="entry name" value="TPR"/>
    <property type="match status" value="2"/>
</dbReference>
<dbReference type="SUPFAM" id="SSF48452">
    <property type="entry name" value="TPR-like"/>
    <property type="match status" value="1"/>
</dbReference>
<feature type="region of interest" description="Disordered" evidence="2">
    <location>
        <begin position="143"/>
        <end position="194"/>
    </location>
</feature>
<dbReference type="Proteomes" id="UP001155483">
    <property type="component" value="Unassembled WGS sequence"/>
</dbReference>
<evidence type="ECO:0000256" key="3">
    <source>
        <dbReference type="SAM" id="SignalP"/>
    </source>
</evidence>
<dbReference type="Pfam" id="PF13414">
    <property type="entry name" value="TPR_11"/>
    <property type="match status" value="1"/>
</dbReference>
<comment type="caution">
    <text evidence="4">The sequence shown here is derived from an EMBL/GenBank/DDBJ whole genome shotgun (WGS) entry which is preliminary data.</text>
</comment>
<evidence type="ECO:0000256" key="1">
    <source>
        <dbReference type="PROSITE-ProRule" id="PRU00339"/>
    </source>
</evidence>
<keyword evidence="5" id="KW-1185">Reference proteome</keyword>
<dbReference type="AlphaFoldDB" id="A0A9X3B9S5"/>
<dbReference type="Pfam" id="PF13432">
    <property type="entry name" value="TPR_16"/>
    <property type="match status" value="1"/>
</dbReference>
<sequence>MKKCLILVCFLFLLAEGRAQSVEQSLAKGNQYYKNQQYDLAEIQYRKALEEVPNNLTAKYNLANSLYRQRKNDEALDILKNIHEEGSNKNLQSSIFYNTGVIYTRQKSLEASIEAYKSALRLNPDDKEARENLQKALLELKKEQQNRQNQQQQNKMSQNEAQRRLQQLQQKEKDIQQRLQNQNKQGGGSMPKDW</sequence>
<dbReference type="Gene3D" id="1.25.40.10">
    <property type="entry name" value="Tetratricopeptide repeat domain"/>
    <property type="match status" value="2"/>
</dbReference>
<reference evidence="4" key="1">
    <citation type="submission" date="2022-09" db="EMBL/GenBank/DDBJ databases">
        <authorList>
            <person name="Yuan C."/>
            <person name="Ke Z."/>
        </authorList>
    </citation>
    <scope>NUCLEOTIDE SEQUENCE</scope>
    <source>
        <strain evidence="4">LB-8</strain>
    </source>
</reference>
<evidence type="ECO:0000313" key="4">
    <source>
        <dbReference type="EMBL" id="MCU7552395.1"/>
    </source>
</evidence>
<evidence type="ECO:0000313" key="5">
    <source>
        <dbReference type="Proteomes" id="UP001155483"/>
    </source>
</evidence>
<feature type="repeat" description="TPR" evidence="1">
    <location>
        <begin position="93"/>
        <end position="126"/>
    </location>
</feature>
<dbReference type="RefSeq" id="WP_279299832.1">
    <property type="nucleotide sequence ID" value="NZ_JAOTIF010000033.1"/>
</dbReference>
<dbReference type="PROSITE" id="PS50293">
    <property type="entry name" value="TPR_REGION"/>
    <property type="match status" value="1"/>
</dbReference>
<dbReference type="InterPro" id="IPR011990">
    <property type="entry name" value="TPR-like_helical_dom_sf"/>
</dbReference>